<evidence type="ECO:0000259" key="5">
    <source>
        <dbReference type="Pfam" id="PF01464"/>
    </source>
</evidence>
<comment type="similarity">
    <text evidence="2">Belongs to the virb1 family.</text>
</comment>
<evidence type="ECO:0000313" key="7">
    <source>
        <dbReference type="Proteomes" id="UP001560019"/>
    </source>
</evidence>
<dbReference type="SUPFAM" id="SSF53955">
    <property type="entry name" value="Lysozyme-like"/>
    <property type="match status" value="1"/>
</dbReference>
<organism evidence="6 7">
    <name type="scientific">Rhodovulum iodosum</name>
    <dbReference type="NCBI Taxonomy" id="68291"/>
    <lineage>
        <taxon>Bacteria</taxon>
        <taxon>Pseudomonadati</taxon>
        <taxon>Pseudomonadota</taxon>
        <taxon>Alphaproteobacteria</taxon>
        <taxon>Rhodobacterales</taxon>
        <taxon>Paracoccaceae</taxon>
        <taxon>Rhodovulum</taxon>
    </lineage>
</organism>
<feature type="domain" description="Transglycosylase SLT" evidence="5">
    <location>
        <begin position="481"/>
        <end position="586"/>
    </location>
</feature>
<reference evidence="6 7" key="1">
    <citation type="submission" date="2024-06" db="EMBL/GenBank/DDBJ databases">
        <title>Genome of Rhodovulum iodosum, a marine photoferrotroph.</title>
        <authorList>
            <person name="Bianchini G."/>
            <person name="Nikeleit V."/>
            <person name="Kappler A."/>
            <person name="Bryce C."/>
            <person name="Sanchez-Baracaldo P."/>
        </authorList>
    </citation>
    <scope>NUCLEOTIDE SEQUENCE [LARGE SCALE GENOMIC DNA]</scope>
    <source>
        <strain evidence="6 7">UT/N1</strain>
    </source>
</reference>
<dbReference type="EMBL" id="JBEHHI010000003">
    <property type="protein sequence ID" value="MEX5730075.1"/>
    <property type="molecule type" value="Genomic_DNA"/>
</dbReference>
<evidence type="ECO:0000256" key="4">
    <source>
        <dbReference type="SAM" id="SignalP"/>
    </source>
</evidence>
<dbReference type="CDD" id="cd13401">
    <property type="entry name" value="Slt70-like"/>
    <property type="match status" value="1"/>
</dbReference>
<keyword evidence="7" id="KW-1185">Reference proteome</keyword>
<evidence type="ECO:0000256" key="3">
    <source>
        <dbReference type="ARBA" id="ARBA00022729"/>
    </source>
</evidence>
<feature type="chain" id="PRO_5046947763" evidence="4">
    <location>
        <begin position="22"/>
        <end position="640"/>
    </location>
</feature>
<dbReference type="InterPro" id="IPR008939">
    <property type="entry name" value="Lytic_TGlycosylase_superhlx_U"/>
</dbReference>
<dbReference type="Proteomes" id="UP001560019">
    <property type="component" value="Unassembled WGS sequence"/>
</dbReference>
<evidence type="ECO:0000256" key="1">
    <source>
        <dbReference type="ARBA" id="ARBA00007734"/>
    </source>
</evidence>
<protein>
    <submittedName>
        <fullName evidence="6">Soluble lytic murein transglycosylase</fullName>
    </submittedName>
</protein>
<evidence type="ECO:0000256" key="2">
    <source>
        <dbReference type="ARBA" id="ARBA00009387"/>
    </source>
</evidence>
<dbReference type="InterPro" id="IPR008258">
    <property type="entry name" value="Transglycosylase_SLT_dom_1"/>
</dbReference>
<dbReference type="SUPFAM" id="SSF48435">
    <property type="entry name" value="Bacterial muramidases"/>
    <property type="match status" value="1"/>
</dbReference>
<dbReference type="PROSITE" id="PS00922">
    <property type="entry name" value="TRANSGLYCOSYLASE"/>
    <property type="match status" value="1"/>
</dbReference>
<keyword evidence="3 4" id="KW-0732">Signal</keyword>
<dbReference type="PANTHER" id="PTHR37423:SF2">
    <property type="entry name" value="MEMBRANE-BOUND LYTIC MUREIN TRANSGLYCOSYLASE C"/>
    <property type="match status" value="1"/>
</dbReference>
<dbReference type="InterPro" id="IPR023346">
    <property type="entry name" value="Lysozyme-like_dom_sf"/>
</dbReference>
<dbReference type="PANTHER" id="PTHR37423">
    <property type="entry name" value="SOLUBLE LYTIC MUREIN TRANSGLYCOSYLASE-RELATED"/>
    <property type="match status" value="1"/>
</dbReference>
<gene>
    <name evidence="6" type="ORF">Ga0609869_003428</name>
</gene>
<comment type="similarity">
    <text evidence="1">Belongs to the transglycosylase Slt family.</text>
</comment>
<comment type="caution">
    <text evidence="6">The sequence shown here is derived from an EMBL/GenBank/DDBJ whole genome shotgun (WGS) entry which is preliminary data.</text>
</comment>
<sequence>MRLLLALLPVLTLAVVSPAPAQTPLELAMREVRADNWVAARRLAGGQVARDIVEWRFLRAGEGSFADYSAFLSRNGDWPGLDRIRARAEAAIPADAAAEEVVAFFAGRRPITGNGALRLVQAHAALGQVGDAEALAVLTWRSMPLSSGAQVALLSRFPQLLAAHHTARIDAMLWQGEEASARRMLPLVPAGWQALAEARLALRARAPGVDARIAAVPGALADDAGLAYERFLWRTRKGLQDDAIALLVARSATAEGLGQPELWSNWRRIYARRAMRADDGALAYRLAARHHLSEGSAYADLEWLAGFVALRQLGDAETALGHFDRFAAAVETPISLGRAGYWQGRALEALGRGDEAQAAYARAGQHQTAFYGLLAAERAGLPLDPALTGQEVYPDWREASFADSSVLEAAVLFHRAGERNLAEWFLTHLAETARADGQRQLAGLALSLDDPHIAVRIAKVAAGQGNVMPRAYFPVTDLARARHPVDTELVLAIARRESEFDPVVTSGAGARGLMQLMPRTAEAMARKVGAPYSSAALLTDPEYNARLGGAYLAQLVEEFGPNPLLVAAAYNAGPSRARRWVEDRGDPRMAGTDVVDWIEMIPFRETRNYVMRVSESLPVYRARLSGETGPIRFTDELAAR</sequence>
<dbReference type="InterPro" id="IPR000189">
    <property type="entry name" value="Transglyc_AS"/>
</dbReference>
<name>A0ABV3XZ87_9RHOB</name>
<accession>A0ABV3XZ87</accession>
<dbReference type="RefSeq" id="WP_125403457.1">
    <property type="nucleotide sequence ID" value="NZ_JBEHHI010000003.1"/>
</dbReference>
<evidence type="ECO:0000313" key="6">
    <source>
        <dbReference type="EMBL" id="MEX5730075.1"/>
    </source>
</evidence>
<dbReference type="Gene3D" id="1.25.20.10">
    <property type="entry name" value="Bacterial muramidases"/>
    <property type="match status" value="1"/>
</dbReference>
<dbReference type="Pfam" id="PF01464">
    <property type="entry name" value="SLT"/>
    <property type="match status" value="1"/>
</dbReference>
<proteinExistence type="inferred from homology"/>
<feature type="signal peptide" evidence="4">
    <location>
        <begin position="1"/>
        <end position="21"/>
    </location>
</feature>
<dbReference type="Gene3D" id="1.10.530.10">
    <property type="match status" value="1"/>
</dbReference>